<sequence length="317" mass="34728">MNPILFSLLLLSLCPLAAEDYDPLSKEGKVETKLMSFRYGGREVPLKIYLPEDSNPAPVILLSHGLGGSREVGNYLGQHWAGRGFLVVAMQHIGSDTSVWEDAPLGKRRDAMMTAANGRTFQDRMRDVPATLDQLEKWQIEKGHVLSGRMNLERIGVGGHSYGAVTTQAIAGQRFGPLGARYADERIDAALALSPSAPRMGSAEAAFSGIKMPMMLMTGTKDGSPIGRTAPASRREVYPALPKGNKFELVLKDAEHHAFSDARDGGESDNPNHHRVIQALSTAFWESFLRGEQEAMEWLQGDGPEALMEKGDLWQKK</sequence>
<reference evidence="5" key="2">
    <citation type="submission" date="2020-09" db="EMBL/GenBank/DDBJ databases">
        <authorList>
            <person name="Sun Q."/>
            <person name="Kim S."/>
        </authorList>
    </citation>
    <scope>NUCLEOTIDE SEQUENCE</scope>
    <source>
        <strain evidence="5">KCTC 12988</strain>
    </source>
</reference>
<keyword evidence="4" id="KW-0732">Signal</keyword>
<evidence type="ECO:0000256" key="1">
    <source>
        <dbReference type="ARBA" id="ARBA00022801"/>
    </source>
</evidence>
<dbReference type="Pfam" id="PF03403">
    <property type="entry name" value="PAF-AH_p_II"/>
    <property type="match status" value="1"/>
</dbReference>
<evidence type="ECO:0000256" key="3">
    <source>
        <dbReference type="ARBA" id="ARBA00023098"/>
    </source>
</evidence>
<keyword evidence="6" id="KW-1185">Reference proteome</keyword>
<evidence type="ECO:0000256" key="4">
    <source>
        <dbReference type="SAM" id="SignalP"/>
    </source>
</evidence>
<comment type="caution">
    <text evidence="5">The sequence shown here is derived from an EMBL/GenBank/DDBJ whole genome shotgun (WGS) entry which is preliminary data.</text>
</comment>
<dbReference type="SUPFAM" id="SSF53474">
    <property type="entry name" value="alpha/beta-Hydrolases"/>
    <property type="match status" value="1"/>
</dbReference>
<protein>
    <recommendedName>
        <fullName evidence="7">Dienelactone hydrolase</fullName>
    </recommendedName>
</protein>
<accession>A0A918TDM7</accession>
<dbReference type="GO" id="GO:0016042">
    <property type="term" value="P:lipid catabolic process"/>
    <property type="evidence" value="ECO:0007669"/>
    <property type="project" value="UniProtKB-KW"/>
</dbReference>
<evidence type="ECO:0000256" key="2">
    <source>
        <dbReference type="ARBA" id="ARBA00022963"/>
    </source>
</evidence>
<proteinExistence type="predicted"/>
<keyword evidence="2" id="KW-0442">Lipid degradation</keyword>
<dbReference type="InterPro" id="IPR029058">
    <property type="entry name" value="AB_hydrolase_fold"/>
</dbReference>
<gene>
    <name evidence="5" type="ORF">GCM10007100_00100</name>
</gene>
<dbReference type="EMBL" id="BMXI01000001">
    <property type="protein sequence ID" value="GHC39843.1"/>
    <property type="molecule type" value="Genomic_DNA"/>
</dbReference>
<evidence type="ECO:0000313" key="6">
    <source>
        <dbReference type="Proteomes" id="UP000644507"/>
    </source>
</evidence>
<feature type="signal peptide" evidence="4">
    <location>
        <begin position="1"/>
        <end position="17"/>
    </location>
</feature>
<feature type="chain" id="PRO_5037010880" description="Dienelactone hydrolase" evidence="4">
    <location>
        <begin position="18"/>
        <end position="317"/>
    </location>
</feature>
<evidence type="ECO:0008006" key="7">
    <source>
        <dbReference type="Google" id="ProtNLM"/>
    </source>
</evidence>
<name>A0A918TDM7_9BACT</name>
<dbReference type="Gene3D" id="3.40.50.1820">
    <property type="entry name" value="alpha/beta hydrolase"/>
    <property type="match status" value="1"/>
</dbReference>
<dbReference type="PANTHER" id="PTHR10272">
    <property type="entry name" value="PLATELET-ACTIVATING FACTOR ACETYLHYDROLASE"/>
    <property type="match status" value="1"/>
</dbReference>
<dbReference type="RefSeq" id="WP_189566110.1">
    <property type="nucleotide sequence ID" value="NZ_BMXI01000001.1"/>
</dbReference>
<keyword evidence="3" id="KW-0443">Lipid metabolism</keyword>
<dbReference type="GO" id="GO:0003847">
    <property type="term" value="F:1-alkyl-2-acetylglycerophosphocholine esterase activity"/>
    <property type="evidence" value="ECO:0007669"/>
    <property type="project" value="TreeGrafter"/>
</dbReference>
<reference evidence="5" key="1">
    <citation type="journal article" date="2014" name="Int. J. Syst. Evol. Microbiol.">
        <title>Complete genome sequence of Corynebacterium casei LMG S-19264T (=DSM 44701T), isolated from a smear-ripened cheese.</title>
        <authorList>
            <consortium name="US DOE Joint Genome Institute (JGI-PGF)"/>
            <person name="Walter F."/>
            <person name="Albersmeier A."/>
            <person name="Kalinowski J."/>
            <person name="Ruckert C."/>
        </authorList>
    </citation>
    <scope>NUCLEOTIDE SEQUENCE</scope>
    <source>
        <strain evidence="5">KCTC 12988</strain>
    </source>
</reference>
<dbReference type="PANTHER" id="PTHR10272:SF0">
    <property type="entry name" value="PLATELET-ACTIVATING FACTOR ACETYLHYDROLASE"/>
    <property type="match status" value="1"/>
</dbReference>
<dbReference type="Proteomes" id="UP000644507">
    <property type="component" value="Unassembled WGS sequence"/>
</dbReference>
<keyword evidence="1" id="KW-0378">Hydrolase</keyword>
<dbReference type="AlphaFoldDB" id="A0A918TDM7"/>
<organism evidence="5 6">
    <name type="scientific">Roseibacillus persicicus</name>
    <dbReference type="NCBI Taxonomy" id="454148"/>
    <lineage>
        <taxon>Bacteria</taxon>
        <taxon>Pseudomonadati</taxon>
        <taxon>Verrucomicrobiota</taxon>
        <taxon>Verrucomicrobiia</taxon>
        <taxon>Verrucomicrobiales</taxon>
        <taxon>Verrucomicrobiaceae</taxon>
        <taxon>Roseibacillus</taxon>
    </lineage>
</organism>
<evidence type="ECO:0000313" key="5">
    <source>
        <dbReference type="EMBL" id="GHC39843.1"/>
    </source>
</evidence>